<evidence type="ECO:0000313" key="3">
    <source>
        <dbReference type="Proteomes" id="UP001152562"/>
    </source>
</evidence>
<feature type="region of interest" description="Disordered" evidence="1">
    <location>
        <begin position="563"/>
        <end position="591"/>
    </location>
</feature>
<evidence type="ECO:0000256" key="1">
    <source>
        <dbReference type="SAM" id="MobiDB-lite"/>
    </source>
</evidence>
<feature type="compositionally biased region" description="Low complexity" evidence="1">
    <location>
        <begin position="295"/>
        <end position="306"/>
    </location>
</feature>
<organism evidence="2 3">
    <name type="scientific">Pieris brassicae</name>
    <name type="common">White butterfly</name>
    <name type="synonym">Large white butterfly</name>
    <dbReference type="NCBI Taxonomy" id="7116"/>
    <lineage>
        <taxon>Eukaryota</taxon>
        <taxon>Metazoa</taxon>
        <taxon>Ecdysozoa</taxon>
        <taxon>Arthropoda</taxon>
        <taxon>Hexapoda</taxon>
        <taxon>Insecta</taxon>
        <taxon>Pterygota</taxon>
        <taxon>Neoptera</taxon>
        <taxon>Endopterygota</taxon>
        <taxon>Lepidoptera</taxon>
        <taxon>Glossata</taxon>
        <taxon>Ditrysia</taxon>
        <taxon>Papilionoidea</taxon>
        <taxon>Pieridae</taxon>
        <taxon>Pierinae</taxon>
        <taxon>Pieris</taxon>
    </lineage>
</organism>
<dbReference type="AlphaFoldDB" id="A0A9P0TWG6"/>
<name>A0A9P0TWG6_PIEBR</name>
<sequence length="1072" mass="123030">MIAALPCTAPWRLNFQEAAQLTTLPPATSDRNGVAEWGWQMRQQGPGSVGHYYVRLPQSEQQVRYIADGSGYHGALAFSTKGPQHSTTSNFALGRRALELDSQISSQVSPGIPNEIQEASATADLRAVQNPLELFLLQTHYTAPPNQPPLFHIIPDQNIVQYNPIPNIYFNDLPKAEYYNYVQHKNGVMPDQNNLILLNNNQNEGTLQSYSENVNKPNGQIEVVQVFKASNCSNNDEKQKNNIDKESAKLEVSNGLTTVDGHFGEKEIKPLNRGTVNFKVESPRSNARNEKKYYSSSSGSTTPNSVTFTEEEGISRLVASTQDLISNEDLLKINHAEESSAIYTQNDDLIKAKPRFSVRSQGTFDSQRTVPQSHVSVSTKYGNIVNTKTQHIKNERNNKQLNEHTFKSPIIFSDANENNFKQKVVNNLISTMVPYLEDGYELVRVRNSLDEVGETSDEDLVNITPRPISQNYLTPITVALRLLEANNTDYQDHDISESENIPDTAMPEQERTIIEIQHSIPIEITHINDVEYHREYMDEGRNFNGPYSYGNVQHNQYIFSETNNAQPNQNTDYNDRQKKNSNDNEQSGNAYSKVHVNPNQQQDNRNYHHEIVQPIIIEKEVPVTKFVDRYIEKQVPYPERVEVVKEVPVDRPVPVPVRYDRIVEKPVEITRYVDKPYPVEVMKPYPVEVRVPYPVEHKVYVDRPVHVPYAVEKNVIHPVAIPTPVAVPFPVEQKVLYPVPVEKPVPVERIVHKEVPVPYPVEKRVPYPVHHEVKVPVPYPVERRIPVTVEKPVTKIVEKHIKVPVPHPVPYEIHVPQPYPVDRIVEKKVPYPVHIDRIVEKKVPVQVPYPVNTVVEKIVEKPVVVRKYVDKPYPVVKRVPYPVDRIVERRVPYPVEVKVPYQQKPDTPYEFEQIDPIYNGYGKGYQNPIQYIPKVSTLQQNQQLQNYMQIQAESQRNYQVQKASDEYLKSLYKQNIPIHSTLWGNQYASTYSYINSTDKNYFPSNYIESEQKYYGAPPTKTYNFTWEKNQDSDKRRTDRAPKNLRIEYGGFKPPLIPSTEVDLDGNPIKIQN</sequence>
<dbReference type="EMBL" id="CALOZG010000085">
    <property type="protein sequence ID" value="CAH4037442.1"/>
    <property type="molecule type" value="Genomic_DNA"/>
</dbReference>
<reference evidence="2" key="1">
    <citation type="submission" date="2022-05" db="EMBL/GenBank/DDBJ databases">
        <authorList>
            <person name="Okamura Y."/>
        </authorList>
    </citation>
    <scope>NUCLEOTIDE SEQUENCE</scope>
</reference>
<evidence type="ECO:0000313" key="2">
    <source>
        <dbReference type="EMBL" id="CAH4037442.1"/>
    </source>
</evidence>
<dbReference type="PANTHER" id="PTHR47771">
    <property type="entry name" value="LD27203P-RELATED"/>
    <property type="match status" value="1"/>
</dbReference>
<dbReference type="PANTHER" id="PTHR47771:SF14">
    <property type="entry name" value="RH73259P"/>
    <property type="match status" value="1"/>
</dbReference>
<feature type="compositionally biased region" description="Basic and acidic residues" evidence="1">
    <location>
        <begin position="573"/>
        <end position="582"/>
    </location>
</feature>
<protein>
    <submittedName>
        <fullName evidence="2">Uncharacterized protein</fullName>
    </submittedName>
</protein>
<feature type="region of interest" description="Disordered" evidence="1">
    <location>
        <begin position="282"/>
        <end position="306"/>
    </location>
</feature>
<feature type="compositionally biased region" description="Polar residues" evidence="1">
    <location>
        <begin position="563"/>
        <end position="572"/>
    </location>
</feature>
<accession>A0A9P0TWG6</accession>
<gene>
    <name evidence="2" type="ORF">PIBRA_LOCUS13118</name>
</gene>
<comment type="caution">
    <text evidence="2">The sequence shown here is derived from an EMBL/GenBank/DDBJ whole genome shotgun (WGS) entry which is preliminary data.</text>
</comment>
<proteinExistence type="predicted"/>
<keyword evidence="3" id="KW-1185">Reference proteome</keyword>
<dbReference type="Proteomes" id="UP001152562">
    <property type="component" value="Unassembled WGS sequence"/>
</dbReference>